<protein>
    <recommendedName>
        <fullName evidence="2">AIG1-type G domain-containing protein</fullName>
    </recommendedName>
</protein>
<sequence>MGLAGAGNSSFVNMALGRDACPVGKGQKPITVEIQAHRRGHPDGSGRNIVFIDTPGIGGEYEAADDVLWAISRWLTAEYQGNVLLTGILFMHRITDNRALGGEMGTRLLKALCESNDLRNVVLVTTMSDQVAKAIVTERVAGLQETSWKPMIVRGSRIDSSYSYTPESAWEVLNKLEGLHPLQKNRS</sequence>
<accession>A0A166USD9</accession>
<dbReference type="OrthoDB" id="8954335at2759"/>
<name>A0A166USD9_9AGAM</name>
<dbReference type="InterPro" id="IPR006703">
    <property type="entry name" value="G_AIG1"/>
</dbReference>
<keyword evidence="4" id="KW-1185">Reference proteome</keyword>
<keyword evidence="1" id="KW-0547">Nucleotide-binding</keyword>
<dbReference type="Gene3D" id="3.40.50.300">
    <property type="entry name" value="P-loop containing nucleotide triphosphate hydrolases"/>
    <property type="match status" value="1"/>
</dbReference>
<dbReference type="GO" id="GO:0005525">
    <property type="term" value="F:GTP binding"/>
    <property type="evidence" value="ECO:0007669"/>
    <property type="project" value="InterPro"/>
</dbReference>
<dbReference type="CDD" id="cd00882">
    <property type="entry name" value="Ras_like_GTPase"/>
    <property type="match status" value="1"/>
</dbReference>
<proteinExistence type="predicted"/>
<evidence type="ECO:0000256" key="1">
    <source>
        <dbReference type="ARBA" id="ARBA00022741"/>
    </source>
</evidence>
<dbReference type="Proteomes" id="UP000076532">
    <property type="component" value="Unassembled WGS sequence"/>
</dbReference>
<gene>
    <name evidence="3" type="ORF">FIBSPDRAFT_549936</name>
</gene>
<evidence type="ECO:0000259" key="2">
    <source>
        <dbReference type="Pfam" id="PF04548"/>
    </source>
</evidence>
<feature type="domain" description="AIG1-type G" evidence="2">
    <location>
        <begin position="1"/>
        <end position="133"/>
    </location>
</feature>
<organism evidence="3 4">
    <name type="scientific">Athelia psychrophila</name>
    <dbReference type="NCBI Taxonomy" id="1759441"/>
    <lineage>
        <taxon>Eukaryota</taxon>
        <taxon>Fungi</taxon>
        <taxon>Dikarya</taxon>
        <taxon>Basidiomycota</taxon>
        <taxon>Agaricomycotina</taxon>
        <taxon>Agaricomycetes</taxon>
        <taxon>Agaricomycetidae</taxon>
        <taxon>Atheliales</taxon>
        <taxon>Atheliaceae</taxon>
        <taxon>Athelia</taxon>
    </lineage>
</organism>
<dbReference type="EMBL" id="KV417487">
    <property type="protein sequence ID" value="KZP31975.1"/>
    <property type="molecule type" value="Genomic_DNA"/>
</dbReference>
<reference evidence="3 4" key="1">
    <citation type="journal article" date="2016" name="Mol. Biol. Evol.">
        <title>Comparative Genomics of Early-Diverging Mushroom-Forming Fungi Provides Insights into the Origins of Lignocellulose Decay Capabilities.</title>
        <authorList>
            <person name="Nagy L.G."/>
            <person name="Riley R."/>
            <person name="Tritt A."/>
            <person name="Adam C."/>
            <person name="Daum C."/>
            <person name="Floudas D."/>
            <person name="Sun H."/>
            <person name="Yadav J.S."/>
            <person name="Pangilinan J."/>
            <person name="Larsson K.H."/>
            <person name="Matsuura K."/>
            <person name="Barry K."/>
            <person name="Labutti K."/>
            <person name="Kuo R."/>
            <person name="Ohm R.A."/>
            <person name="Bhattacharya S.S."/>
            <person name="Shirouzu T."/>
            <person name="Yoshinaga Y."/>
            <person name="Martin F.M."/>
            <person name="Grigoriev I.V."/>
            <person name="Hibbett D.S."/>
        </authorList>
    </citation>
    <scope>NUCLEOTIDE SEQUENCE [LARGE SCALE GENOMIC DNA]</scope>
    <source>
        <strain evidence="3 4">CBS 109695</strain>
    </source>
</reference>
<dbReference type="SUPFAM" id="SSF52540">
    <property type="entry name" value="P-loop containing nucleoside triphosphate hydrolases"/>
    <property type="match status" value="1"/>
</dbReference>
<dbReference type="AlphaFoldDB" id="A0A166USD9"/>
<dbReference type="STRING" id="436010.A0A166USD9"/>
<dbReference type="InterPro" id="IPR027417">
    <property type="entry name" value="P-loop_NTPase"/>
</dbReference>
<evidence type="ECO:0000313" key="4">
    <source>
        <dbReference type="Proteomes" id="UP000076532"/>
    </source>
</evidence>
<dbReference type="Pfam" id="PF04548">
    <property type="entry name" value="AIG1"/>
    <property type="match status" value="1"/>
</dbReference>
<evidence type="ECO:0000313" key="3">
    <source>
        <dbReference type="EMBL" id="KZP31975.1"/>
    </source>
</evidence>